<reference evidence="1" key="1">
    <citation type="submission" date="2023-01" db="EMBL/GenBank/DDBJ databases">
        <title>Metagenome sequencing of chrysophaentin producing Chrysophaeum taylorii.</title>
        <authorList>
            <person name="Davison J."/>
            <person name="Bewley C."/>
        </authorList>
    </citation>
    <scope>NUCLEOTIDE SEQUENCE</scope>
    <source>
        <strain evidence="1">NIES-1699</strain>
    </source>
</reference>
<protein>
    <submittedName>
        <fullName evidence="1">Uncharacterized protein</fullName>
    </submittedName>
</protein>
<accession>A0AAD7UR27</accession>
<evidence type="ECO:0000313" key="2">
    <source>
        <dbReference type="Proteomes" id="UP001230188"/>
    </source>
</evidence>
<evidence type="ECO:0000313" key="1">
    <source>
        <dbReference type="EMBL" id="KAJ8614525.1"/>
    </source>
</evidence>
<sequence>MRGVLYFAADDNGPYGDELMATDGSTVWLVADVQPGPRSSSPQFLTVYNNRLYFGAAGVDDGAWRLPVEHTDECDGFRQSTFDPRVHFVVAEENVWEPGWRYDCPRGYRWISTSEAEAIFTGQNRGASTGHQTFEYDASFEEMTYFGQCGWRGYEWGRRHRHHFRFVDSHVTGAYKSAGSPDSRRPDIDPWTRSGVVLKKKHFAGIVCSLIEEEEESDRANVGSELWVSDGTPRGTVRAAEIHEGADIRYLAVFEDALFFAADDGEHGSEPFRFVADDARGRGVSRMLIDARRGPKGSKPKYFISCGGALWFAAHDGAHGSELWVSDGALGFFDRESGDDAHPGSFPEIGGEGTHMVADIAPGASGSAPGSLACLDKERILLYAADDRVSGRELWRATRHTNRSAPVVGRVRDIHRGKGSSNPSYLTYFEGRVYFSADDGEHGTELWSTDGTTRGTRLVRDIWPGIASSHPSFLTPPAGNDKSNKKLHFIARNSDHRSVKISPSLVPHPAQLWATEGTTTARVYDQSESMFDVDRKALDAACPPRLGQLEGALFFPARRGGSRLIGGVSRGRAEYERRPMRTTTQAFAVYDVDDDEVLTLTLFIDPAHAGWLSVRNLYGARIVAGDGVEDVRFTARGSVVQLNNALRDVVFQAAPDFNGLAHLRAFLSDDAMRCGRETSDKNATLDDDDDCERLASHDNVSAAATSSTIFVRQVNDPPSVAVAPGPFRLGPDETTLTIRDVAIKFSDPDVAETNFGTDPRTGDPVFPRLSVNLTVAHGRITLSTSRPLSFLRGDGVADREAIFDASLDNLNRAVRTLRYECARRDGCTRPSNDTITVTISDNGYTGAGGPRRATAVMRVDVLGAANNP</sequence>
<organism evidence="1 2">
    <name type="scientific">Chrysophaeum taylorii</name>
    <dbReference type="NCBI Taxonomy" id="2483200"/>
    <lineage>
        <taxon>Eukaryota</taxon>
        <taxon>Sar</taxon>
        <taxon>Stramenopiles</taxon>
        <taxon>Ochrophyta</taxon>
        <taxon>Pelagophyceae</taxon>
        <taxon>Pelagomonadales</taxon>
        <taxon>Pelagomonadaceae</taxon>
        <taxon>Chrysophaeum</taxon>
    </lineage>
</organism>
<gene>
    <name evidence="1" type="ORF">CTAYLR_000811</name>
</gene>
<dbReference type="InterPro" id="IPR030916">
    <property type="entry name" value="ELWxxDGT_rpt"/>
</dbReference>
<dbReference type="EMBL" id="JAQMWT010000005">
    <property type="protein sequence ID" value="KAJ8614525.1"/>
    <property type="molecule type" value="Genomic_DNA"/>
</dbReference>
<dbReference type="AlphaFoldDB" id="A0AAD7UR27"/>
<name>A0AAD7UR27_9STRA</name>
<proteinExistence type="predicted"/>
<dbReference type="NCBIfam" id="TIGR04534">
    <property type="entry name" value="ELWxxDGT_rpt"/>
    <property type="match status" value="1"/>
</dbReference>
<comment type="caution">
    <text evidence="1">The sequence shown here is derived from an EMBL/GenBank/DDBJ whole genome shotgun (WGS) entry which is preliminary data.</text>
</comment>
<dbReference type="Proteomes" id="UP001230188">
    <property type="component" value="Unassembled WGS sequence"/>
</dbReference>
<keyword evidence="2" id="KW-1185">Reference proteome</keyword>